<keyword evidence="2" id="KW-1185">Reference proteome</keyword>
<name>E5DI31_9CAUD</name>
<evidence type="ECO:0000313" key="1">
    <source>
        <dbReference type="EMBL" id="ADB81516.1"/>
    </source>
</evidence>
<accession>E5DI31</accession>
<dbReference type="GeneID" id="9926166"/>
<dbReference type="KEGG" id="vg:9926166"/>
<organism evidence="1 2">
    <name type="scientific">Enterobacter phage CC31</name>
    <dbReference type="NCBI Taxonomy" id="709484"/>
    <lineage>
        <taxon>Viruses</taxon>
        <taxon>Duplodnaviria</taxon>
        <taxon>Heunggongvirae</taxon>
        <taxon>Uroviricota</taxon>
        <taxon>Caudoviricetes</taxon>
        <taxon>Pantevenvirales</taxon>
        <taxon>Straboviridae</taxon>
        <taxon>Tevenvirinae</taxon>
        <taxon>Karamvirus</taxon>
        <taxon>Karamvirus cc31</taxon>
    </lineage>
</organism>
<sequence length="202" mass="23318">MAFYQSPVIEVEITPSIPVPSGGIYEYWEGSEEVERKMLESEVNSMFTDEEQAVLWKCLNDKVEDWVNRGLDKVIRRRMTTVTPEMLYRGVNRRMLNVLQNVEVGEVFTSERVVSFSTDFNTARSFASFGCYGTKTIIRWSNPTIAYNYQEDMLKILAAAPNCEFSAAPYDPLAKIDRKNKINMVQDEQEWMIANRNEVPSN</sequence>
<protein>
    <submittedName>
        <fullName evidence="1">RNA polymerase ADP-ribosylase</fullName>
    </submittedName>
</protein>
<evidence type="ECO:0000313" key="2">
    <source>
        <dbReference type="Proteomes" id="UP000008725"/>
    </source>
</evidence>
<gene>
    <name evidence="1" type="primary">modA</name>
    <name evidence="1" type="ORF">CC31p020</name>
</gene>
<dbReference type="Proteomes" id="UP000008725">
    <property type="component" value="Segment"/>
</dbReference>
<dbReference type="OrthoDB" id="9263at10239"/>
<dbReference type="EMBL" id="GU323318">
    <property type="protein sequence ID" value="ADB81516.1"/>
    <property type="molecule type" value="Genomic_DNA"/>
</dbReference>
<proteinExistence type="predicted"/>
<reference evidence="1 2" key="1">
    <citation type="journal article" date="2010" name="Virol. J.">
        <title>Genomes of the T4-related bacteriophages as windows on microbial genome evolution.</title>
        <authorList>
            <person name="Petrov V.M."/>
            <person name="Ratnayaka S."/>
            <person name="Nolan J.M."/>
            <person name="Miller E.S."/>
            <person name="Karam J.D."/>
        </authorList>
    </citation>
    <scope>NUCLEOTIDE SEQUENCE [LARGE SCALE GENOMIC DNA]</scope>
</reference>
<dbReference type="RefSeq" id="YP_004009878.1">
    <property type="nucleotide sequence ID" value="NC_014662.1"/>
</dbReference>